<dbReference type="AlphaFoldDB" id="A0A9X1U2A2"/>
<organism evidence="1 2">
    <name type="scientific">Aequorivita vitellina</name>
    <dbReference type="NCBI Taxonomy" id="2874475"/>
    <lineage>
        <taxon>Bacteria</taxon>
        <taxon>Pseudomonadati</taxon>
        <taxon>Bacteroidota</taxon>
        <taxon>Flavobacteriia</taxon>
        <taxon>Flavobacteriales</taxon>
        <taxon>Flavobacteriaceae</taxon>
        <taxon>Aequorivita</taxon>
    </lineage>
</organism>
<dbReference type="InterPro" id="IPR029058">
    <property type="entry name" value="AB_hydrolase_fold"/>
</dbReference>
<proteinExistence type="predicted"/>
<keyword evidence="2" id="KW-1185">Reference proteome</keyword>
<dbReference type="RefSeq" id="WP_237603475.1">
    <property type="nucleotide sequence ID" value="NZ_JAIRBA010000024.1"/>
</dbReference>
<accession>A0A9X1U2A2</accession>
<dbReference type="Proteomes" id="UP001139461">
    <property type="component" value="Unassembled WGS sequence"/>
</dbReference>
<dbReference type="Gene3D" id="3.40.50.1820">
    <property type="entry name" value="alpha/beta hydrolase"/>
    <property type="match status" value="1"/>
</dbReference>
<comment type="caution">
    <text evidence="1">The sequence shown here is derived from an EMBL/GenBank/DDBJ whole genome shotgun (WGS) entry which is preliminary data.</text>
</comment>
<reference evidence="1" key="1">
    <citation type="submission" date="2021-09" db="EMBL/GenBank/DDBJ databases">
        <title>Genome of Aequorivita sp. strain F47161.</title>
        <authorList>
            <person name="Wang Y."/>
        </authorList>
    </citation>
    <scope>NUCLEOTIDE SEQUENCE</scope>
    <source>
        <strain evidence="1">F47161</strain>
    </source>
</reference>
<protein>
    <submittedName>
        <fullName evidence="1">Alpha/beta hydrolase</fullName>
    </submittedName>
</protein>
<keyword evidence="1" id="KW-0378">Hydrolase</keyword>
<dbReference type="EMBL" id="JAIRBA010000024">
    <property type="protein sequence ID" value="MCG2419690.1"/>
    <property type="molecule type" value="Genomic_DNA"/>
</dbReference>
<dbReference type="SUPFAM" id="SSF53474">
    <property type="entry name" value="alpha/beta-Hydrolases"/>
    <property type="match status" value="1"/>
</dbReference>
<name>A0A9X1U2A2_9FLAO</name>
<evidence type="ECO:0000313" key="2">
    <source>
        <dbReference type="Proteomes" id="UP001139461"/>
    </source>
</evidence>
<dbReference type="GO" id="GO:0016787">
    <property type="term" value="F:hydrolase activity"/>
    <property type="evidence" value="ECO:0007669"/>
    <property type="project" value="UniProtKB-KW"/>
</dbReference>
<evidence type="ECO:0000313" key="1">
    <source>
        <dbReference type="EMBL" id="MCG2419690.1"/>
    </source>
</evidence>
<gene>
    <name evidence="1" type="ORF">K8089_11710</name>
</gene>
<sequence>MKLRLVILSDLWGFNNLHWVNNYVKLLSDDFQLIFYDSCELAEIDKTNLTEKELHSKFTNGGIATATTNLSHLEKERVIVVGFSIGGTIAWKAALNGLNISTLYAISSTRLRYETTKPNCKINLVYGAYDPYKPDRNWAEALKLKLEIIKNGEHDIYKNQEVIKEVCQQIKTQLPEA</sequence>